<feature type="compositionally biased region" description="Basic and acidic residues" evidence="1">
    <location>
        <begin position="65"/>
        <end position="78"/>
    </location>
</feature>
<protein>
    <submittedName>
        <fullName evidence="2">Thiosulfate sulfurtransferase, rhodanese</fullName>
        <ecNumber evidence="2">2.8.1.1</ecNumber>
    </submittedName>
</protein>
<accession>A0A6J4LQP5</accession>
<reference evidence="2" key="1">
    <citation type="submission" date="2020-02" db="EMBL/GenBank/DDBJ databases">
        <authorList>
            <person name="Meier V. D."/>
        </authorList>
    </citation>
    <scope>NUCLEOTIDE SEQUENCE</scope>
    <source>
        <strain evidence="2">AVDCRST_MAG16</strain>
    </source>
</reference>
<gene>
    <name evidence="2" type="ORF">AVDCRST_MAG16-1685</name>
</gene>
<sequence length="277" mass="32094">EPLGRARRRRLGRGPPGRPRHRVRRGRRGRVRLRRRAPQERRTPGLDQGAAAAGRPRPHRPRRLLGADEREGHRQRLDRRALRRQQQLVRGLRLLAVQAVRPRERQAARRRPQEVGARRARAGPVRPRAGHDLLRREGPRPVDPGVPRRGRRLDRGEEPRRRAQPRRVQRQDQGSGAPAAGAVAARRSHPDRDQHPVEQGGGRRRHVPLRRRAGQAVRRGELPGRHADHRLLPHRRALLAHLVRAARAARRDRRQELRRLLGRVRLARRRARAEGRL</sequence>
<keyword evidence="2" id="KW-0808">Transferase</keyword>
<evidence type="ECO:0000313" key="2">
    <source>
        <dbReference type="EMBL" id="CAA9338208.1"/>
    </source>
</evidence>
<dbReference type="EMBL" id="CADCUE010000148">
    <property type="protein sequence ID" value="CAA9338208.1"/>
    <property type="molecule type" value="Genomic_DNA"/>
</dbReference>
<dbReference type="EC" id="2.8.1.1" evidence="2"/>
<organism evidence="2">
    <name type="scientific">uncultured Frankineae bacterium</name>
    <dbReference type="NCBI Taxonomy" id="437475"/>
    <lineage>
        <taxon>Bacteria</taxon>
        <taxon>Bacillati</taxon>
        <taxon>Actinomycetota</taxon>
        <taxon>Actinomycetes</taxon>
        <taxon>Frankiales</taxon>
        <taxon>environmental samples</taxon>
    </lineage>
</organism>
<proteinExistence type="predicted"/>
<feature type="compositionally biased region" description="Low complexity" evidence="1">
    <location>
        <begin position="171"/>
        <end position="185"/>
    </location>
</feature>
<dbReference type="GO" id="GO:0004792">
    <property type="term" value="F:thiosulfate-cyanide sulfurtransferase activity"/>
    <property type="evidence" value="ECO:0007669"/>
    <property type="project" value="UniProtKB-EC"/>
</dbReference>
<feature type="compositionally biased region" description="Basic and acidic residues" evidence="1">
    <location>
        <begin position="101"/>
        <end position="117"/>
    </location>
</feature>
<evidence type="ECO:0000256" key="1">
    <source>
        <dbReference type="SAM" id="MobiDB-lite"/>
    </source>
</evidence>
<feature type="compositionally biased region" description="Basic residues" evidence="1">
    <location>
        <begin position="202"/>
        <end position="213"/>
    </location>
</feature>
<feature type="region of interest" description="Disordered" evidence="1">
    <location>
        <begin position="101"/>
        <end position="217"/>
    </location>
</feature>
<feature type="compositionally biased region" description="Basic and acidic residues" evidence="1">
    <location>
        <begin position="129"/>
        <end position="140"/>
    </location>
</feature>
<name>A0A6J4LQP5_9ACTN</name>
<feature type="non-terminal residue" evidence="2">
    <location>
        <position position="277"/>
    </location>
</feature>
<feature type="non-terminal residue" evidence="2">
    <location>
        <position position="1"/>
    </location>
</feature>
<dbReference type="AlphaFoldDB" id="A0A6J4LQP5"/>
<feature type="compositionally biased region" description="Basic residues" evidence="1">
    <location>
        <begin position="1"/>
        <end position="36"/>
    </location>
</feature>
<feature type="region of interest" description="Disordered" evidence="1">
    <location>
        <begin position="1"/>
        <end position="78"/>
    </location>
</feature>